<dbReference type="Proteomes" id="UP000055024">
    <property type="component" value="Unassembled WGS sequence"/>
</dbReference>
<gene>
    <name evidence="1" type="ORF">T11_16607</name>
</gene>
<sequence length="116" mass="13123">MKFVYFDFLSSVLYSFVICRVHRIAQYGCFVSIVTASVASGVCSSCDKQWPPKGDKPWKLQSIDDSNTCSNFYALLTQQHAPSTYNTFLFGGSLHEMLACIRARNHRLYRPLIISG</sequence>
<evidence type="ECO:0000313" key="2">
    <source>
        <dbReference type="Proteomes" id="UP000055024"/>
    </source>
</evidence>
<proteinExistence type="predicted"/>
<organism evidence="1 2">
    <name type="scientific">Trichinella zimbabwensis</name>
    <dbReference type="NCBI Taxonomy" id="268475"/>
    <lineage>
        <taxon>Eukaryota</taxon>
        <taxon>Metazoa</taxon>
        <taxon>Ecdysozoa</taxon>
        <taxon>Nematoda</taxon>
        <taxon>Enoplea</taxon>
        <taxon>Dorylaimia</taxon>
        <taxon>Trichinellida</taxon>
        <taxon>Trichinellidae</taxon>
        <taxon>Trichinella</taxon>
    </lineage>
</organism>
<dbReference type="EMBL" id="JYDP01000210">
    <property type="protein sequence ID" value="KRZ02959.1"/>
    <property type="molecule type" value="Genomic_DNA"/>
</dbReference>
<keyword evidence="2" id="KW-1185">Reference proteome</keyword>
<reference evidence="1 2" key="1">
    <citation type="submission" date="2015-01" db="EMBL/GenBank/DDBJ databases">
        <title>Evolution of Trichinella species and genotypes.</title>
        <authorList>
            <person name="Korhonen P.K."/>
            <person name="Edoardo P."/>
            <person name="Giuseppe L.R."/>
            <person name="Gasser R.B."/>
        </authorList>
    </citation>
    <scope>NUCLEOTIDE SEQUENCE [LARGE SCALE GENOMIC DNA]</scope>
    <source>
        <strain evidence="1">ISS1029</strain>
    </source>
</reference>
<evidence type="ECO:0000313" key="1">
    <source>
        <dbReference type="EMBL" id="KRZ02959.1"/>
    </source>
</evidence>
<dbReference type="AlphaFoldDB" id="A0A0V1GXN8"/>
<comment type="caution">
    <text evidence="1">The sequence shown here is derived from an EMBL/GenBank/DDBJ whole genome shotgun (WGS) entry which is preliminary data.</text>
</comment>
<protein>
    <submittedName>
        <fullName evidence="1">Uncharacterized protein</fullName>
    </submittedName>
</protein>
<name>A0A0V1GXN8_9BILA</name>
<accession>A0A0V1GXN8</accession>